<dbReference type="AlphaFoldDB" id="Q4TDR8"/>
<proteinExistence type="predicted"/>
<dbReference type="GO" id="GO:0003712">
    <property type="term" value="F:transcription coregulator activity"/>
    <property type="evidence" value="ECO:0007669"/>
    <property type="project" value="TreeGrafter"/>
</dbReference>
<organism evidence="5">
    <name type="scientific">Tetraodon nigroviridis</name>
    <name type="common">Spotted green pufferfish</name>
    <name type="synonym">Chelonodon nigroviridis</name>
    <dbReference type="NCBI Taxonomy" id="99883"/>
    <lineage>
        <taxon>Eukaryota</taxon>
        <taxon>Metazoa</taxon>
        <taxon>Chordata</taxon>
        <taxon>Craniata</taxon>
        <taxon>Vertebrata</taxon>
        <taxon>Euteleostomi</taxon>
        <taxon>Actinopterygii</taxon>
        <taxon>Neopterygii</taxon>
        <taxon>Teleostei</taxon>
        <taxon>Neoteleostei</taxon>
        <taxon>Acanthomorphata</taxon>
        <taxon>Eupercaria</taxon>
        <taxon>Tetraodontiformes</taxon>
        <taxon>Tetradontoidea</taxon>
        <taxon>Tetraodontidae</taxon>
        <taxon>Tetraodon</taxon>
    </lineage>
</organism>
<dbReference type="KEGG" id="tng:GSTEN00002656G001"/>
<accession>Q4TDR8</accession>
<dbReference type="GO" id="GO:0006355">
    <property type="term" value="P:regulation of DNA-templated transcription"/>
    <property type="evidence" value="ECO:0007669"/>
    <property type="project" value="TreeGrafter"/>
</dbReference>
<evidence type="ECO:0000256" key="1">
    <source>
        <dbReference type="ARBA" id="ARBA00023015"/>
    </source>
</evidence>
<name>Q4TDR8_TETNG</name>
<feature type="non-terminal residue" evidence="5">
    <location>
        <position position="1"/>
    </location>
</feature>
<dbReference type="InterPro" id="IPR052435">
    <property type="entry name" value="YY1-Transcr_Regul"/>
</dbReference>
<dbReference type="HOGENOM" id="CLU_034815_0_0_1"/>
<evidence type="ECO:0000256" key="3">
    <source>
        <dbReference type="ARBA" id="ARBA00023242"/>
    </source>
</evidence>
<dbReference type="PANTHER" id="PTHR16088">
    <property type="entry name" value="YY1 ASSOCIATED PROTEIN-RELATED"/>
    <property type="match status" value="1"/>
</dbReference>
<evidence type="ECO:0000313" key="5">
    <source>
        <dbReference type="EMBL" id="CAF88964.1"/>
    </source>
</evidence>
<feature type="region of interest" description="Disordered" evidence="4">
    <location>
        <begin position="44"/>
        <end position="67"/>
    </location>
</feature>
<feature type="non-terminal residue" evidence="5">
    <location>
        <position position="67"/>
    </location>
</feature>
<dbReference type="GO" id="GO:0005634">
    <property type="term" value="C:nucleus"/>
    <property type="evidence" value="ECO:0007669"/>
    <property type="project" value="TreeGrafter"/>
</dbReference>
<evidence type="ECO:0000256" key="4">
    <source>
        <dbReference type="SAM" id="MobiDB-lite"/>
    </source>
</evidence>
<dbReference type="PANTHER" id="PTHR16088:SF3">
    <property type="entry name" value="GON-4-LIKE PROTEIN"/>
    <property type="match status" value="1"/>
</dbReference>
<keyword evidence="2" id="KW-0804">Transcription</keyword>
<protein>
    <submittedName>
        <fullName evidence="5">(spotted green pufferfish) hypothetical protein</fullName>
    </submittedName>
</protein>
<keyword evidence="1" id="KW-0805">Transcription regulation</keyword>
<dbReference type="EMBL" id="CAAE01006081">
    <property type="protein sequence ID" value="CAF88964.1"/>
    <property type="molecule type" value="Genomic_DNA"/>
</dbReference>
<gene>
    <name evidence="5" type="ORF">GSTENG00002656001</name>
</gene>
<sequence>EPKMTRSRLKEVVERGVVIPAWNISPIKKSGDVRKPPQFVDILLAEEDSSDEEYRPDEEDEDETAED</sequence>
<keyword evidence="3" id="KW-0539">Nucleus</keyword>
<dbReference type="OrthoDB" id="6257037at2759"/>
<reference evidence="5" key="1">
    <citation type="journal article" date="2004" name="Nature">
        <title>Genome duplication in the teleost fish Tetraodon nigroviridis reveals the early vertebrate proto-karyotype.</title>
        <authorList>
            <person name="Jaillon O."/>
            <person name="Aury J.-M."/>
            <person name="Brunet F."/>
            <person name="Petit J.-L."/>
            <person name="Stange-Thomann N."/>
            <person name="Mauceli E."/>
            <person name="Bouneau L."/>
            <person name="Fischer C."/>
            <person name="Ozouf-Costaz C."/>
            <person name="Bernot A."/>
            <person name="Nicaud S."/>
            <person name="Jaffe D."/>
            <person name="Fisher S."/>
            <person name="Lutfalla G."/>
            <person name="Dossat C."/>
            <person name="Segurens B."/>
            <person name="Dasilva C."/>
            <person name="Salanoubat M."/>
            <person name="Levy M."/>
            <person name="Boudet N."/>
            <person name="Castellano S."/>
            <person name="Anthouard V."/>
            <person name="Jubin C."/>
            <person name="Castelli V."/>
            <person name="Katinka M."/>
            <person name="Vacherie B."/>
            <person name="Biemont C."/>
            <person name="Skalli Z."/>
            <person name="Cattolico L."/>
            <person name="Poulain J."/>
            <person name="De Berardinis V."/>
            <person name="Cruaud C."/>
            <person name="Duprat S."/>
            <person name="Brottier P."/>
            <person name="Coutanceau J.-P."/>
            <person name="Gouzy J."/>
            <person name="Parra G."/>
            <person name="Lardier G."/>
            <person name="Chapple C."/>
            <person name="McKernan K.J."/>
            <person name="McEwan P."/>
            <person name="Bosak S."/>
            <person name="Kellis M."/>
            <person name="Volff J.-N."/>
            <person name="Guigo R."/>
            <person name="Zody M.C."/>
            <person name="Mesirov J."/>
            <person name="Lindblad-Toh K."/>
            <person name="Birren B."/>
            <person name="Nusbaum C."/>
            <person name="Kahn D."/>
            <person name="Robinson-Rechavi M."/>
            <person name="Laudet V."/>
            <person name="Schachter V."/>
            <person name="Quetier F."/>
            <person name="Saurin W."/>
            <person name="Scarpelli C."/>
            <person name="Wincker P."/>
            <person name="Lander E.S."/>
            <person name="Weissenbach J."/>
            <person name="Roest Crollius H."/>
        </authorList>
    </citation>
    <scope>NUCLEOTIDE SEQUENCE [LARGE SCALE GENOMIC DNA]</scope>
</reference>
<reference evidence="5" key="2">
    <citation type="submission" date="2004-02" db="EMBL/GenBank/DDBJ databases">
        <authorList>
            <consortium name="Genoscope"/>
            <consortium name="Whitehead Institute Centre for Genome Research"/>
        </authorList>
    </citation>
    <scope>NUCLEOTIDE SEQUENCE</scope>
</reference>
<comment type="caution">
    <text evidence="5">The sequence shown here is derived from an EMBL/GenBank/DDBJ whole genome shotgun (WGS) entry which is preliminary data.</text>
</comment>
<evidence type="ECO:0000256" key="2">
    <source>
        <dbReference type="ARBA" id="ARBA00023163"/>
    </source>
</evidence>